<evidence type="ECO:0000313" key="9">
    <source>
        <dbReference type="EMBL" id="GMA92375.1"/>
    </source>
</evidence>
<evidence type="ECO:0000256" key="3">
    <source>
        <dbReference type="ARBA" id="ARBA00022448"/>
    </source>
</evidence>
<keyword evidence="5 8" id="KW-1133">Transmembrane helix</keyword>
<evidence type="ECO:0000256" key="5">
    <source>
        <dbReference type="ARBA" id="ARBA00022989"/>
    </source>
</evidence>
<dbReference type="RefSeq" id="WP_284301095.1">
    <property type="nucleotide sequence ID" value="NZ_BSVA01000001.1"/>
</dbReference>
<feature type="compositionally biased region" description="Basic and acidic residues" evidence="7">
    <location>
        <begin position="180"/>
        <end position="189"/>
    </location>
</feature>
<evidence type="ECO:0000256" key="8">
    <source>
        <dbReference type="SAM" id="Phobius"/>
    </source>
</evidence>
<keyword evidence="3" id="KW-0813">Transport</keyword>
<gene>
    <name evidence="9" type="ORF">GCM10025869_29040</name>
</gene>
<feature type="transmembrane region" description="Helical" evidence="8">
    <location>
        <begin position="483"/>
        <end position="505"/>
    </location>
</feature>
<sequence>MSEVPGQEPPRDEAEQRSAPSAYPPPYVAPSNASASGANDDELAAALAAQRAMYTGPITIPVANSDPIFRPDPAEVQPDLPPPLPVPPPPPAPEYVAPDEVASDPEPTDLGLPDDIAAPSVMPPPVVADATPFAEPVAPPPLGASQFEAPPAPSLGSTPFESEPTFDSGTPTDAALPDDELSRTVEHEAAASSTLDAILLLENELRRRQGLDPVVDAPEPPPGVGAAFGADAWGGAEAASPATSLPGWTEAPDPSREGEVAESASAPAAFEEPVALDEPVASAEEQTDGTASGDEAWLTAPPPSFAPPPLVEPPAAPEVGTIDPASLTPPPVSELPAPVLPPPVTTVDGPDGPVDVTQLPPPTAAAAVDVPVAGFEDAPPPDVAALPFAPPPAEAFVVPDAAGDPEAEGIDDLDRADLAAPIPVDDAGVASVIPAPASTATMVAVGEPVVPAEPSDPPAMAVETAALEPTPLERRAGHAARLFWLWFAANSSIVMIAVSATLFTFGMSLRQVLVAVVAGVGLSALPLGLGSLAGKWSGQPTMVVSRATFGLVGNILPAVLAVIGRVLWGAVLLWLLAVTAAAVLTPGQTGLGVTALISLAIGAVLAGIVAVLGYGLLHRVQRVLGILSTVLVVATIVVTAPHVDIATALRTDDGPWLLAVGGAVLVFSVVGLAWAQSSSDLARYQKTVGSGAANMLWGSFGVIVPTLAILSWGAVLAASDPELADGLARAPLATLVGIVPEGLGLPVLAAAGFGLVSGAIVTIYSGGLALVAAGARLPRSLATTVAAVLVTLFGVGLLLLGSDTRALVTDVATTIAVPVAAWTGIFASEMMIRLRRFHTPSLLATGGVYPAVRWTNVVGLVVISAIGFGLVSAHLGGFTWEGFLYAPFGIDPDSILAASDIGVLVALALGLLLPIVSGVPSIRRQERDRDEMEGVKPAASPLVD</sequence>
<keyword evidence="10" id="KW-1185">Reference proteome</keyword>
<evidence type="ECO:0000256" key="4">
    <source>
        <dbReference type="ARBA" id="ARBA00022692"/>
    </source>
</evidence>
<evidence type="ECO:0000256" key="1">
    <source>
        <dbReference type="ARBA" id="ARBA00004141"/>
    </source>
</evidence>
<feature type="transmembrane region" description="Helical" evidence="8">
    <location>
        <begin position="895"/>
        <end position="919"/>
    </location>
</feature>
<feature type="transmembrane region" description="Helical" evidence="8">
    <location>
        <begin position="806"/>
        <end position="827"/>
    </location>
</feature>
<dbReference type="PANTHER" id="PTHR31806:SF1">
    <property type="entry name" value="PURINE-CYTOSINE PERMEASE FCY2-RELATED"/>
    <property type="match status" value="1"/>
</dbReference>
<dbReference type="InterPro" id="IPR001248">
    <property type="entry name" value="Pur-cyt_permease"/>
</dbReference>
<dbReference type="InterPro" id="IPR026030">
    <property type="entry name" value="Pur-cyt_permease_Fcy2/21/22"/>
</dbReference>
<feature type="compositionally biased region" description="Pro residues" evidence="7">
    <location>
        <begin position="300"/>
        <end position="316"/>
    </location>
</feature>
<comment type="caution">
    <text evidence="9">The sequence shown here is derived from an EMBL/GenBank/DDBJ whole genome shotgun (WGS) entry which is preliminary data.</text>
</comment>
<feature type="transmembrane region" description="Helical" evidence="8">
    <location>
        <begin position="593"/>
        <end position="617"/>
    </location>
</feature>
<feature type="transmembrane region" description="Helical" evidence="8">
    <location>
        <begin position="747"/>
        <end position="773"/>
    </location>
</feature>
<evidence type="ECO:0008006" key="11">
    <source>
        <dbReference type="Google" id="ProtNLM"/>
    </source>
</evidence>
<comment type="subcellular location">
    <subcellularLocation>
        <location evidence="1">Membrane</location>
        <topology evidence="1">Multi-pass membrane protein</topology>
    </subcellularLocation>
</comment>
<evidence type="ECO:0000313" key="10">
    <source>
        <dbReference type="Proteomes" id="UP001157069"/>
    </source>
</evidence>
<feature type="transmembrane region" description="Helical" evidence="8">
    <location>
        <begin position="512"/>
        <end position="532"/>
    </location>
</feature>
<proteinExistence type="inferred from homology"/>
<comment type="similarity">
    <text evidence="2">Belongs to the purine-cytosine permease (2.A.39) family.</text>
</comment>
<dbReference type="EMBL" id="BSVA01000001">
    <property type="protein sequence ID" value="GMA92375.1"/>
    <property type="molecule type" value="Genomic_DNA"/>
</dbReference>
<feature type="transmembrane region" description="Helical" evidence="8">
    <location>
        <begin position="570"/>
        <end position="587"/>
    </location>
</feature>
<feature type="transmembrane region" description="Helical" evidence="8">
    <location>
        <begin position="780"/>
        <end position="800"/>
    </location>
</feature>
<dbReference type="Proteomes" id="UP001157069">
    <property type="component" value="Unassembled WGS sequence"/>
</dbReference>
<name>A0ABQ6JYK8_9MICO</name>
<protein>
    <recommendedName>
        <fullName evidence="11">Purine-cytosine permease-like protein</fullName>
    </recommendedName>
</protein>
<dbReference type="Gene3D" id="1.10.4160.10">
    <property type="entry name" value="Hydantoin permease"/>
    <property type="match status" value="1"/>
</dbReference>
<keyword evidence="6 8" id="KW-0472">Membrane</keyword>
<feature type="compositionally biased region" description="Polar residues" evidence="7">
    <location>
        <begin position="155"/>
        <end position="171"/>
    </location>
</feature>
<feature type="compositionally biased region" description="Low complexity" evidence="7">
    <location>
        <begin position="261"/>
        <end position="273"/>
    </location>
</feature>
<feature type="transmembrane region" description="Helical" evidence="8">
    <location>
        <begin position="544"/>
        <end position="563"/>
    </location>
</feature>
<feature type="region of interest" description="Disordered" evidence="7">
    <location>
        <begin position="1"/>
        <end position="37"/>
    </location>
</feature>
<keyword evidence="4 8" id="KW-0812">Transmembrane</keyword>
<organism evidence="9 10">
    <name type="scientific">Homoserinibacter gongjuensis</name>
    <dbReference type="NCBI Taxonomy" id="1162968"/>
    <lineage>
        <taxon>Bacteria</taxon>
        <taxon>Bacillati</taxon>
        <taxon>Actinomycetota</taxon>
        <taxon>Actinomycetes</taxon>
        <taxon>Micrococcales</taxon>
        <taxon>Microbacteriaceae</taxon>
        <taxon>Homoserinibacter</taxon>
    </lineage>
</organism>
<reference evidence="10" key="1">
    <citation type="journal article" date="2019" name="Int. J. Syst. Evol. Microbiol.">
        <title>The Global Catalogue of Microorganisms (GCM) 10K type strain sequencing project: providing services to taxonomists for standard genome sequencing and annotation.</title>
        <authorList>
            <consortium name="The Broad Institute Genomics Platform"/>
            <consortium name="The Broad Institute Genome Sequencing Center for Infectious Disease"/>
            <person name="Wu L."/>
            <person name="Ma J."/>
        </authorList>
    </citation>
    <scope>NUCLEOTIDE SEQUENCE [LARGE SCALE GENOMIC DNA]</scope>
    <source>
        <strain evidence="10">NBRC 108755</strain>
    </source>
</reference>
<feature type="transmembrane region" description="Helical" evidence="8">
    <location>
        <begin position="696"/>
        <end position="718"/>
    </location>
</feature>
<evidence type="ECO:0000256" key="6">
    <source>
        <dbReference type="ARBA" id="ARBA00023136"/>
    </source>
</evidence>
<feature type="region of interest" description="Disordered" evidence="7">
    <location>
        <begin position="59"/>
        <end position="196"/>
    </location>
</feature>
<feature type="compositionally biased region" description="Low complexity" evidence="7">
    <location>
        <begin position="224"/>
        <end position="242"/>
    </location>
</feature>
<dbReference type="Pfam" id="PF02133">
    <property type="entry name" value="Transp_cyt_pur"/>
    <property type="match status" value="1"/>
</dbReference>
<feature type="region of interest" description="Disordered" evidence="7">
    <location>
        <begin position="211"/>
        <end position="329"/>
    </location>
</feature>
<feature type="transmembrane region" description="Helical" evidence="8">
    <location>
        <begin position="624"/>
        <end position="643"/>
    </location>
</feature>
<evidence type="ECO:0000256" key="7">
    <source>
        <dbReference type="SAM" id="MobiDB-lite"/>
    </source>
</evidence>
<feature type="compositionally biased region" description="Pro residues" evidence="7">
    <location>
        <begin position="79"/>
        <end position="93"/>
    </location>
</feature>
<accession>A0ABQ6JYK8</accession>
<feature type="transmembrane region" description="Helical" evidence="8">
    <location>
        <begin position="655"/>
        <end position="675"/>
    </location>
</feature>
<evidence type="ECO:0000256" key="2">
    <source>
        <dbReference type="ARBA" id="ARBA00008974"/>
    </source>
</evidence>
<dbReference type="PANTHER" id="PTHR31806">
    <property type="entry name" value="PURINE-CYTOSINE PERMEASE FCY2-RELATED"/>
    <property type="match status" value="1"/>
</dbReference>
<feature type="transmembrane region" description="Helical" evidence="8">
    <location>
        <begin position="857"/>
        <end position="875"/>
    </location>
</feature>